<feature type="compositionally biased region" description="Polar residues" evidence="1">
    <location>
        <begin position="54"/>
        <end position="66"/>
    </location>
</feature>
<dbReference type="EMBL" id="JAVHJM010000001">
    <property type="protein sequence ID" value="KAK6521708.1"/>
    <property type="molecule type" value="Genomic_DNA"/>
</dbReference>
<name>A0AAN8NI11_9PEZI</name>
<evidence type="ECO:0000313" key="3">
    <source>
        <dbReference type="Proteomes" id="UP001307849"/>
    </source>
</evidence>
<gene>
    <name evidence="2" type="ORF">TWF506_001912</name>
</gene>
<comment type="caution">
    <text evidence="2">The sequence shown here is derived from an EMBL/GenBank/DDBJ whole genome shotgun (WGS) entry which is preliminary data.</text>
</comment>
<protein>
    <submittedName>
        <fullName evidence="2">Uncharacterized protein</fullName>
    </submittedName>
</protein>
<organism evidence="2 3">
    <name type="scientific">Arthrobotrys conoides</name>
    <dbReference type="NCBI Taxonomy" id="74498"/>
    <lineage>
        <taxon>Eukaryota</taxon>
        <taxon>Fungi</taxon>
        <taxon>Dikarya</taxon>
        <taxon>Ascomycota</taxon>
        <taxon>Pezizomycotina</taxon>
        <taxon>Orbiliomycetes</taxon>
        <taxon>Orbiliales</taxon>
        <taxon>Orbiliaceae</taxon>
        <taxon>Arthrobotrys</taxon>
    </lineage>
</organism>
<feature type="region of interest" description="Disordered" evidence="1">
    <location>
        <begin position="31"/>
        <end position="80"/>
    </location>
</feature>
<proteinExistence type="predicted"/>
<sequence>MELNPEHALQKSDLTPVASLTTSSARLAVSGTPVLSRSSRINLGTGIPPPSGFQIKQKSLPTSSNPPIKAELPSTPTSPFLLTKSEIDNSREDTISIEKGKEQQQDNNENVESLGLEAMSLSVSSQNSISSEDQESQGSKCKLLFPFPADINQAILEKLSSADIKNFALSSKASYITALPMLIRSVTLPLSDDKAGLGKILGVNVKNYIGTAIVDISNPNFWTTNYPGHLTIGKTLHQFENLKHLVIEKSSPRVSDAVLGSLLLFLAEQNVLEELTIDFAFSDPIVGVKPFKDRFRQCWMTVHEGAFHPKQRKLTTLNIRIANPNLQYDGLKDVQEFWVTIMPTVQKLRLDLRGVPVLEHAPDRANRWTGYLHMTSSASVTDIEVMFDEDVRRQYTEIGFQFPNIEKLKVGFAEQSRSRPSAELSGLGRMKFLRSVDLPWAYDTIVSGDSGIVGAIYSKAKERAKEVVRARTPTESKDEKMKMQILKQTKTALAIQSLTSIKDVTWRYKSEESGEEISLRLGIHWTGTEPHVTEVKVGGEE</sequence>
<accession>A0AAN8NI11</accession>
<reference evidence="2 3" key="1">
    <citation type="submission" date="2019-10" db="EMBL/GenBank/DDBJ databases">
        <authorList>
            <person name="Palmer J.M."/>
        </authorList>
    </citation>
    <scope>NUCLEOTIDE SEQUENCE [LARGE SCALE GENOMIC DNA]</scope>
    <source>
        <strain evidence="2 3">TWF506</strain>
    </source>
</reference>
<dbReference type="Proteomes" id="UP001307849">
    <property type="component" value="Unassembled WGS sequence"/>
</dbReference>
<feature type="compositionally biased region" description="Polar residues" evidence="1">
    <location>
        <begin position="33"/>
        <end position="42"/>
    </location>
</feature>
<evidence type="ECO:0000256" key="1">
    <source>
        <dbReference type="SAM" id="MobiDB-lite"/>
    </source>
</evidence>
<dbReference type="AlphaFoldDB" id="A0AAN8NI11"/>
<keyword evidence="3" id="KW-1185">Reference proteome</keyword>
<evidence type="ECO:0000313" key="2">
    <source>
        <dbReference type="EMBL" id="KAK6521708.1"/>
    </source>
</evidence>